<protein>
    <recommendedName>
        <fullName evidence="2">DDE Tnp4 domain-containing protein</fullName>
    </recommendedName>
</protein>
<proteinExistence type="predicted"/>
<dbReference type="AlphaFoldDB" id="A0A182RJW4"/>
<evidence type="ECO:0008006" key="2">
    <source>
        <dbReference type="Google" id="ProtNLM"/>
    </source>
</evidence>
<reference evidence="1" key="1">
    <citation type="submission" date="2020-05" db="UniProtKB">
        <authorList>
            <consortium name="EnsemblMetazoa"/>
        </authorList>
    </citation>
    <scope>IDENTIFICATION</scope>
    <source>
        <strain evidence="1">FUMOZ</strain>
    </source>
</reference>
<evidence type="ECO:0000313" key="1">
    <source>
        <dbReference type="EnsemblMetazoa" id="AFUN006532-PA"/>
    </source>
</evidence>
<dbReference type="EnsemblMetazoa" id="AFUN006532-RA">
    <property type="protein sequence ID" value="AFUN006532-PA"/>
    <property type="gene ID" value="AFUN006532"/>
</dbReference>
<sequence length="92" mass="10717">MVTCVKGLEEKWNFPHAIGAMDGKHVSITSPHNTGTDNYNYKKNFCVHQPQLITLFPVRNCKSKRQNIRWRSFTKHNFLLHVREKNVKHSGA</sequence>
<dbReference type="VEuPathDB" id="VectorBase:AFUN006532"/>
<organism evidence="1">
    <name type="scientific">Anopheles funestus</name>
    <name type="common">African malaria mosquito</name>
    <dbReference type="NCBI Taxonomy" id="62324"/>
    <lineage>
        <taxon>Eukaryota</taxon>
        <taxon>Metazoa</taxon>
        <taxon>Ecdysozoa</taxon>
        <taxon>Arthropoda</taxon>
        <taxon>Hexapoda</taxon>
        <taxon>Insecta</taxon>
        <taxon>Pterygota</taxon>
        <taxon>Neoptera</taxon>
        <taxon>Endopterygota</taxon>
        <taxon>Diptera</taxon>
        <taxon>Nematocera</taxon>
        <taxon>Culicoidea</taxon>
        <taxon>Culicidae</taxon>
        <taxon>Anophelinae</taxon>
        <taxon>Anopheles</taxon>
    </lineage>
</organism>
<name>A0A182RJW4_ANOFN</name>
<accession>A0A182RJW4</accession>